<comment type="caution">
    <text evidence="18">The sequence shown here is derived from an EMBL/GenBank/DDBJ whole genome shotgun (WGS) entry which is preliminary data.</text>
</comment>
<organism evidence="18 19">
    <name type="scientific">Massilia eurypsychrophila</name>
    <dbReference type="NCBI Taxonomy" id="1485217"/>
    <lineage>
        <taxon>Bacteria</taxon>
        <taxon>Pseudomonadati</taxon>
        <taxon>Pseudomonadota</taxon>
        <taxon>Betaproteobacteria</taxon>
        <taxon>Burkholderiales</taxon>
        <taxon>Oxalobacteraceae</taxon>
        <taxon>Telluria group</taxon>
        <taxon>Massilia</taxon>
    </lineage>
</organism>
<evidence type="ECO:0000256" key="16">
    <source>
        <dbReference type="SAM" id="Phobius"/>
    </source>
</evidence>
<sequence>MKIATRHLAGSAIALAALALAVAAALGKWPPTQPLVPLAALWLALLGWGFHAALRRHLQFHDQLAFAQSQLELERRARALAEQTLEQTHTALCRKILQQDQLRDSERNRIARDIHDDLGQHLMALKIELSLMQGSSQGVHPPIHRKIGALIDQLGLTIQSLRRIINDLRPLELEHGLRAAMERHLSEFSRVNGIRHQLDADPEALMGITDHAIDAMLFRILQESLANVARHAEATEVKIALTRRGDLLTLDVRDNGIGMAGHPATHGCGLAGIADRVSAVGGKFVIDSKPGAGTALTLSIPLLRPTAVQSG</sequence>
<dbReference type="EMBL" id="PDOC01000005">
    <property type="protein sequence ID" value="PIL45108.1"/>
    <property type="molecule type" value="Genomic_DNA"/>
</dbReference>
<evidence type="ECO:0000256" key="15">
    <source>
        <dbReference type="ARBA" id="ARBA00030800"/>
    </source>
</evidence>
<evidence type="ECO:0000256" key="3">
    <source>
        <dbReference type="ARBA" id="ARBA00004496"/>
    </source>
</evidence>
<feature type="transmembrane region" description="Helical" evidence="16">
    <location>
        <begin position="35"/>
        <end position="54"/>
    </location>
</feature>
<protein>
    <recommendedName>
        <fullName evidence="5">Oxygen sensor histidine kinase NreB</fullName>
        <ecNumber evidence="4">2.7.13.3</ecNumber>
    </recommendedName>
    <alternativeName>
        <fullName evidence="15">Nitrogen regulation protein B</fullName>
    </alternativeName>
</protein>
<feature type="domain" description="Histidine kinase" evidence="17">
    <location>
        <begin position="113"/>
        <end position="304"/>
    </location>
</feature>
<dbReference type="InterPro" id="IPR004358">
    <property type="entry name" value="Sig_transdc_His_kin-like_C"/>
</dbReference>
<keyword evidence="13" id="KW-0411">Iron-sulfur</keyword>
<comment type="subcellular location">
    <subcellularLocation>
        <location evidence="3">Cytoplasm</location>
    </subcellularLocation>
</comment>
<evidence type="ECO:0000256" key="9">
    <source>
        <dbReference type="ARBA" id="ARBA00022723"/>
    </source>
</evidence>
<keyword evidence="9" id="KW-0479">Metal-binding</keyword>
<dbReference type="GO" id="GO:0051539">
    <property type="term" value="F:4 iron, 4 sulfur cluster binding"/>
    <property type="evidence" value="ECO:0007669"/>
    <property type="project" value="UniProtKB-KW"/>
</dbReference>
<dbReference type="PROSITE" id="PS50109">
    <property type="entry name" value="HIS_KIN"/>
    <property type="match status" value="1"/>
</dbReference>
<evidence type="ECO:0000256" key="13">
    <source>
        <dbReference type="ARBA" id="ARBA00023014"/>
    </source>
</evidence>
<evidence type="ECO:0000256" key="14">
    <source>
        <dbReference type="ARBA" id="ARBA00024827"/>
    </source>
</evidence>
<dbReference type="EC" id="2.7.13.3" evidence="4"/>
<dbReference type="Pfam" id="PF07730">
    <property type="entry name" value="HisKA_3"/>
    <property type="match status" value="1"/>
</dbReference>
<evidence type="ECO:0000313" key="19">
    <source>
        <dbReference type="Proteomes" id="UP000230390"/>
    </source>
</evidence>
<dbReference type="GO" id="GO:0000155">
    <property type="term" value="F:phosphorelay sensor kinase activity"/>
    <property type="evidence" value="ECO:0007669"/>
    <property type="project" value="InterPro"/>
</dbReference>
<dbReference type="SMART" id="SM00387">
    <property type="entry name" value="HATPase_c"/>
    <property type="match status" value="1"/>
</dbReference>
<dbReference type="InterPro" id="IPR011712">
    <property type="entry name" value="Sig_transdc_His_kin_sub3_dim/P"/>
</dbReference>
<comment type="cofactor">
    <cofactor evidence="2">
        <name>[4Fe-4S] cluster</name>
        <dbReference type="ChEBI" id="CHEBI:49883"/>
    </cofactor>
</comment>
<dbReference type="PANTHER" id="PTHR24421">
    <property type="entry name" value="NITRATE/NITRITE SENSOR PROTEIN NARX-RELATED"/>
    <property type="match status" value="1"/>
</dbReference>
<keyword evidence="12" id="KW-0902">Two-component regulatory system</keyword>
<keyword evidence="6" id="KW-0004">4Fe-4S</keyword>
<dbReference type="Pfam" id="PF02518">
    <property type="entry name" value="HATPase_c"/>
    <property type="match status" value="1"/>
</dbReference>
<proteinExistence type="predicted"/>
<dbReference type="GO" id="GO:0046983">
    <property type="term" value="F:protein dimerization activity"/>
    <property type="evidence" value="ECO:0007669"/>
    <property type="project" value="InterPro"/>
</dbReference>
<dbReference type="GO" id="GO:0046872">
    <property type="term" value="F:metal ion binding"/>
    <property type="evidence" value="ECO:0007669"/>
    <property type="project" value="UniProtKB-KW"/>
</dbReference>
<evidence type="ECO:0000313" key="18">
    <source>
        <dbReference type="EMBL" id="PIL45108.1"/>
    </source>
</evidence>
<dbReference type="InterPro" id="IPR003594">
    <property type="entry name" value="HATPase_dom"/>
</dbReference>
<reference evidence="18 19" key="1">
    <citation type="submission" date="2017-10" db="EMBL/GenBank/DDBJ databases">
        <title>Massilia psychrophilum sp. nov., a novel purple-pigmented bacterium isolated from Tianshan glacier, Xinjiang Municipality, China.</title>
        <authorList>
            <person name="Wang H."/>
        </authorList>
    </citation>
    <scope>NUCLEOTIDE SEQUENCE [LARGE SCALE GENOMIC DNA]</scope>
    <source>
        <strain evidence="18 19">JCM 30074</strain>
    </source>
</reference>
<keyword evidence="16" id="KW-0472">Membrane</keyword>
<evidence type="ECO:0000259" key="17">
    <source>
        <dbReference type="PROSITE" id="PS50109"/>
    </source>
</evidence>
<evidence type="ECO:0000256" key="12">
    <source>
        <dbReference type="ARBA" id="ARBA00023012"/>
    </source>
</evidence>
<evidence type="ECO:0000256" key="4">
    <source>
        <dbReference type="ARBA" id="ARBA00012438"/>
    </source>
</evidence>
<evidence type="ECO:0000256" key="5">
    <source>
        <dbReference type="ARBA" id="ARBA00017322"/>
    </source>
</evidence>
<evidence type="ECO:0000256" key="1">
    <source>
        <dbReference type="ARBA" id="ARBA00000085"/>
    </source>
</evidence>
<dbReference type="GO" id="GO:0016020">
    <property type="term" value="C:membrane"/>
    <property type="evidence" value="ECO:0007669"/>
    <property type="project" value="InterPro"/>
</dbReference>
<keyword evidence="16" id="KW-0812">Transmembrane</keyword>
<dbReference type="Gene3D" id="3.30.565.10">
    <property type="entry name" value="Histidine kinase-like ATPase, C-terminal domain"/>
    <property type="match status" value="1"/>
</dbReference>
<dbReference type="OrthoDB" id="9782588at2"/>
<keyword evidence="11" id="KW-0408">Iron</keyword>
<evidence type="ECO:0000256" key="7">
    <source>
        <dbReference type="ARBA" id="ARBA00022490"/>
    </source>
</evidence>
<dbReference type="RefSeq" id="WP_099788613.1">
    <property type="nucleotide sequence ID" value="NZ_JBHLYV010000032.1"/>
</dbReference>
<accession>A0A2G8THJ5</accession>
<dbReference type="Gene3D" id="1.20.5.1930">
    <property type="match status" value="1"/>
</dbReference>
<dbReference type="Proteomes" id="UP000230390">
    <property type="component" value="Unassembled WGS sequence"/>
</dbReference>
<dbReference type="InterPro" id="IPR005467">
    <property type="entry name" value="His_kinase_dom"/>
</dbReference>
<dbReference type="PRINTS" id="PR00344">
    <property type="entry name" value="BCTRLSENSOR"/>
</dbReference>
<evidence type="ECO:0000256" key="11">
    <source>
        <dbReference type="ARBA" id="ARBA00023004"/>
    </source>
</evidence>
<keyword evidence="19" id="KW-1185">Reference proteome</keyword>
<evidence type="ECO:0000256" key="10">
    <source>
        <dbReference type="ARBA" id="ARBA00022777"/>
    </source>
</evidence>
<keyword evidence="7" id="KW-0963">Cytoplasm</keyword>
<keyword evidence="16" id="KW-1133">Transmembrane helix</keyword>
<comment type="catalytic activity">
    <reaction evidence="1">
        <text>ATP + protein L-histidine = ADP + protein N-phospho-L-histidine.</text>
        <dbReference type="EC" id="2.7.13.3"/>
    </reaction>
</comment>
<dbReference type="SUPFAM" id="SSF55874">
    <property type="entry name" value="ATPase domain of HSP90 chaperone/DNA topoisomerase II/histidine kinase"/>
    <property type="match status" value="1"/>
</dbReference>
<evidence type="ECO:0000256" key="6">
    <source>
        <dbReference type="ARBA" id="ARBA00022485"/>
    </source>
</evidence>
<keyword evidence="8" id="KW-0808">Transferase</keyword>
<dbReference type="CDD" id="cd16917">
    <property type="entry name" value="HATPase_UhpB-NarQ-NarX-like"/>
    <property type="match status" value="1"/>
</dbReference>
<keyword evidence="10 18" id="KW-0418">Kinase</keyword>
<evidence type="ECO:0000256" key="2">
    <source>
        <dbReference type="ARBA" id="ARBA00001966"/>
    </source>
</evidence>
<dbReference type="GO" id="GO:0005737">
    <property type="term" value="C:cytoplasm"/>
    <property type="evidence" value="ECO:0007669"/>
    <property type="project" value="UniProtKB-SubCell"/>
</dbReference>
<evidence type="ECO:0000256" key="8">
    <source>
        <dbReference type="ARBA" id="ARBA00022679"/>
    </source>
</evidence>
<name>A0A2G8THJ5_9BURK</name>
<dbReference type="AlphaFoldDB" id="A0A2G8THJ5"/>
<dbReference type="InterPro" id="IPR050482">
    <property type="entry name" value="Sensor_HK_TwoCompSys"/>
</dbReference>
<comment type="function">
    <text evidence="14">Member of the two-component regulatory system NreB/NreC involved in the control of dissimilatory nitrate/nitrite reduction in response to oxygen. NreB functions as a direct oxygen sensor histidine kinase which is autophosphorylated, in the absence of oxygen, probably at the conserved histidine residue, and transfers its phosphate group probably to a conserved aspartate residue of NreC. NreB/NreC activates the expression of the nitrate (narGHJI) and nitrite (nir) reductase operons, as well as the putative nitrate transporter gene narT.</text>
</comment>
<dbReference type="InterPro" id="IPR036890">
    <property type="entry name" value="HATPase_C_sf"/>
</dbReference>
<gene>
    <name evidence="18" type="ORF">CR105_11645</name>
</gene>